<evidence type="ECO:0000256" key="3">
    <source>
        <dbReference type="ARBA" id="ARBA00022692"/>
    </source>
</evidence>
<comment type="subcellular location">
    <subcellularLocation>
        <location evidence="1">Membrane</location>
        <topology evidence="1">Multi-pass membrane protein</topology>
    </subcellularLocation>
</comment>
<dbReference type="InterPro" id="IPR005226">
    <property type="entry name" value="UPF0014_fam"/>
</dbReference>
<dbReference type="RefSeq" id="WP_048878078.1">
    <property type="nucleotide sequence ID" value="NZ_BANC01000025.1"/>
</dbReference>
<comment type="similarity">
    <text evidence="2">Belongs to the UPF0014 family.</text>
</comment>
<organism evidence="7 8">
    <name type="scientific">Acidocella aminolytica 101 = DSM 11237</name>
    <dbReference type="NCBI Taxonomy" id="1120923"/>
    <lineage>
        <taxon>Bacteria</taxon>
        <taxon>Pseudomonadati</taxon>
        <taxon>Pseudomonadota</taxon>
        <taxon>Alphaproteobacteria</taxon>
        <taxon>Acetobacterales</taxon>
        <taxon>Acidocellaceae</taxon>
        <taxon>Acidocella</taxon>
    </lineage>
</organism>
<evidence type="ECO:0000313" key="7">
    <source>
        <dbReference type="EMBL" id="GAN79636.1"/>
    </source>
</evidence>
<comment type="caution">
    <text evidence="7">The sequence shown here is derived from an EMBL/GenBank/DDBJ whole genome shotgun (WGS) entry which is preliminary data.</text>
</comment>
<reference evidence="7 8" key="1">
    <citation type="submission" date="2012-11" db="EMBL/GenBank/DDBJ databases">
        <title>Whole genome sequence of Acidocella aminolytica 101 = DSM 11237.</title>
        <authorList>
            <person name="Azuma Y."/>
            <person name="Higashiura N."/>
            <person name="Hirakawa H."/>
            <person name="Matsushita K."/>
        </authorList>
    </citation>
    <scope>NUCLEOTIDE SEQUENCE [LARGE SCALE GENOMIC DNA]</scope>
    <source>
        <strain evidence="8">101 / DSM 11237</strain>
    </source>
</reference>
<name>A0A0D6PE81_9PROT</name>
<feature type="transmembrane region" description="Helical" evidence="6">
    <location>
        <begin position="225"/>
        <end position="248"/>
    </location>
</feature>
<dbReference type="AlphaFoldDB" id="A0A0D6PE81"/>
<feature type="transmembrane region" description="Helical" evidence="6">
    <location>
        <begin position="64"/>
        <end position="83"/>
    </location>
</feature>
<dbReference type="STRING" id="1120923.SAMN02746095_01988"/>
<dbReference type="EMBL" id="BANC01000025">
    <property type="protein sequence ID" value="GAN79636.1"/>
    <property type="molecule type" value="Genomic_DNA"/>
</dbReference>
<dbReference type="PANTHER" id="PTHR30028:SF0">
    <property type="entry name" value="PROTEIN ALUMINUM SENSITIVE 3"/>
    <property type="match status" value="1"/>
</dbReference>
<evidence type="ECO:0000256" key="6">
    <source>
        <dbReference type="SAM" id="Phobius"/>
    </source>
</evidence>
<evidence type="ECO:0000256" key="5">
    <source>
        <dbReference type="ARBA" id="ARBA00023136"/>
    </source>
</evidence>
<keyword evidence="8" id="KW-1185">Reference proteome</keyword>
<protein>
    <submittedName>
        <fullName evidence="7">Uncharacterized protein</fullName>
    </submittedName>
</protein>
<dbReference type="Pfam" id="PF03649">
    <property type="entry name" value="UPF0014"/>
    <property type="match status" value="1"/>
</dbReference>
<feature type="transmembrane region" description="Helical" evidence="6">
    <location>
        <begin position="6"/>
        <end position="28"/>
    </location>
</feature>
<evidence type="ECO:0000256" key="4">
    <source>
        <dbReference type="ARBA" id="ARBA00022989"/>
    </source>
</evidence>
<feature type="transmembrane region" description="Helical" evidence="6">
    <location>
        <begin position="35"/>
        <end position="58"/>
    </location>
</feature>
<dbReference type="OrthoDB" id="9791807at2"/>
<accession>A0A0D6PE81</accession>
<feature type="transmembrane region" description="Helical" evidence="6">
    <location>
        <begin position="192"/>
        <end position="213"/>
    </location>
</feature>
<dbReference type="Proteomes" id="UP000032668">
    <property type="component" value="Unassembled WGS sequence"/>
</dbReference>
<sequence>MNPVNLSPASLGITSSLILLCAALSLILSLQVHRALLIAAVRMVVQLLLVGFVLRLIFESSNVWLTLLAAAAMAAAASYEVGARQEYRLPRAWQLLTAGSAIVPSTLIVTVLALTTALRPSPWYDAREALPLAGILLGNVMNAVSLSLNSFFGMVRRERASIEARLALGEGRYVALQGAAVRSIRMALIPTINVMSAAGIITLPGIMTGQLLAGMDPIAAAKYQILLMFLIVGGNCLGAFAAVYVAIFRLTDKRERLRADRLESRAK</sequence>
<feature type="transmembrane region" description="Helical" evidence="6">
    <location>
        <begin position="95"/>
        <end position="118"/>
    </location>
</feature>
<keyword evidence="5 6" id="KW-0472">Membrane</keyword>
<feature type="transmembrane region" description="Helical" evidence="6">
    <location>
        <begin position="130"/>
        <end position="152"/>
    </location>
</feature>
<dbReference type="GO" id="GO:0005886">
    <property type="term" value="C:plasma membrane"/>
    <property type="evidence" value="ECO:0007669"/>
    <property type="project" value="TreeGrafter"/>
</dbReference>
<dbReference type="PANTHER" id="PTHR30028">
    <property type="entry name" value="UPF0014 INNER MEMBRANE PROTEIN YBBM-RELATED"/>
    <property type="match status" value="1"/>
</dbReference>
<evidence type="ECO:0000313" key="8">
    <source>
        <dbReference type="Proteomes" id="UP000032668"/>
    </source>
</evidence>
<keyword evidence="4 6" id="KW-1133">Transmembrane helix</keyword>
<gene>
    <name evidence="7" type="ORF">Aam_025_024</name>
</gene>
<keyword evidence="3 6" id="KW-0812">Transmembrane</keyword>
<evidence type="ECO:0000256" key="2">
    <source>
        <dbReference type="ARBA" id="ARBA00005268"/>
    </source>
</evidence>
<proteinExistence type="inferred from homology"/>
<evidence type="ECO:0000256" key="1">
    <source>
        <dbReference type="ARBA" id="ARBA00004141"/>
    </source>
</evidence>